<keyword evidence="3" id="KW-0804">Transcription</keyword>
<dbReference type="InterPro" id="IPR036735">
    <property type="entry name" value="NGN_dom_sf"/>
</dbReference>
<evidence type="ECO:0000313" key="4">
    <source>
        <dbReference type="EMBL" id="SUA70800.1"/>
    </source>
</evidence>
<keyword evidence="2" id="KW-0805">Transcription regulation</keyword>
<dbReference type="CDD" id="cd08000">
    <property type="entry name" value="NGN"/>
    <property type="match status" value="1"/>
</dbReference>
<gene>
    <name evidence="4" type="primary">nusG1</name>
    <name evidence="4" type="ORF">NCTC10343_03679</name>
</gene>
<dbReference type="InterPro" id="IPR005824">
    <property type="entry name" value="KOW"/>
</dbReference>
<proteinExistence type="predicted"/>
<keyword evidence="1" id="KW-0889">Transcription antitermination</keyword>
<dbReference type="PANTHER" id="PTHR30265">
    <property type="entry name" value="RHO-INTERACTING TRANSCRIPTION TERMINATION FACTOR NUSG"/>
    <property type="match status" value="1"/>
</dbReference>
<dbReference type="GO" id="GO:0031564">
    <property type="term" value="P:transcription antitermination"/>
    <property type="evidence" value="ECO:0007669"/>
    <property type="project" value="UniProtKB-KW"/>
</dbReference>
<sequence>MNWYVLFVRTGREERVKQLFNKWFDSEVYKPFIPLQERLFKVAGTVKKELAPLFPSYVFIESNLPDLQFVTSTNSMIYTSSDIIRLLRYSKLEASMRDCERQVLESLCNDRYCIECSTGIIEGDNIRIIEGPLKGRSSIVKKIDRHKRQAVIQLEFMGDIRLVNVALEIISKV</sequence>
<dbReference type="InterPro" id="IPR043425">
    <property type="entry name" value="NusG-like"/>
</dbReference>
<dbReference type="NCBIfam" id="NF033641">
    <property type="entry name" value="antiterm_LoaP"/>
    <property type="match status" value="1"/>
</dbReference>
<dbReference type="Proteomes" id="UP000254400">
    <property type="component" value="Unassembled WGS sequence"/>
</dbReference>
<evidence type="ECO:0000256" key="3">
    <source>
        <dbReference type="ARBA" id="ARBA00023163"/>
    </source>
</evidence>
<dbReference type="GeneID" id="93347016"/>
<reference evidence="4 5" key="1">
    <citation type="submission" date="2018-06" db="EMBL/GenBank/DDBJ databases">
        <authorList>
            <consortium name="Pathogen Informatics"/>
            <person name="Doyle S."/>
        </authorList>
    </citation>
    <scope>NUCLEOTIDE SEQUENCE [LARGE SCALE GENOMIC DNA]</scope>
    <source>
        <strain evidence="4 5">NCTC10343</strain>
    </source>
</reference>
<dbReference type="Gene3D" id="3.30.70.940">
    <property type="entry name" value="NusG, N-terminal domain"/>
    <property type="match status" value="1"/>
</dbReference>
<dbReference type="CDD" id="cd06091">
    <property type="entry name" value="KOW_NusG"/>
    <property type="match status" value="1"/>
</dbReference>
<organism evidence="4 5">
    <name type="scientific">Paenibacillus polymyxa</name>
    <name type="common">Bacillus polymyxa</name>
    <dbReference type="NCBI Taxonomy" id="1406"/>
    <lineage>
        <taxon>Bacteria</taxon>
        <taxon>Bacillati</taxon>
        <taxon>Bacillota</taxon>
        <taxon>Bacilli</taxon>
        <taxon>Bacillales</taxon>
        <taxon>Paenibacillaceae</taxon>
        <taxon>Paenibacillus</taxon>
    </lineage>
</organism>
<accession>A0A0F0G6A8</accession>
<dbReference type="RefSeq" id="WP_016821487.1">
    <property type="nucleotide sequence ID" value="NZ_CP009909.1"/>
</dbReference>
<evidence type="ECO:0000313" key="5">
    <source>
        <dbReference type="Proteomes" id="UP000254400"/>
    </source>
</evidence>
<dbReference type="PANTHER" id="PTHR30265:SF4">
    <property type="entry name" value="KOW MOTIF FAMILY PROTEIN, EXPRESSED"/>
    <property type="match status" value="1"/>
</dbReference>
<dbReference type="AlphaFoldDB" id="A0A0F0G6A8"/>
<dbReference type="SUPFAM" id="SSF50104">
    <property type="entry name" value="Translation proteins SH3-like domain"/>
    <property type="match status" value="1"/>
</dbReference>
<dbReference type="InterPro" id="IPR047663">
    <property type="entry name" value="Transcription_antiterm_LoaP"/>
</dbReference>
<dbReference type="InterPro" id="IPR014722">
    <property type="entry name" value="Rib_uL2_dom2"/>
</dbReference>
<dbReference type="EMBL" id="UGSC01000001">
    <property type="protein sequence ID" value="SUA70800.1"/>
    <property type="molecule type" value="Genomic_DNA"/>
</dbReference>
<dbReference type="SUPFAM" id="SSF82679">
    <property type="entry name" value="N-utilization substance G protein NusG, N-terminal domain"/>
    <property type="match status" value="1"/>
</dbReference>
<protein>
    <submittedName>
        <fullName evidence="4">Transcription antiterminator</fullName>
    </submittedName>
</protein>
<evidence type="ECO:0000256" key="2">
    <source>
        <dbReference type="ARBA" id="ARBA00023015"/>
    </source>
</evidence>
<dbReference type="InterPro" id="IPR006645">
    <property type="entry name" value="NGN-like_dom"/>
</dbReference>
<dbReference type="Pfam" id="PF00467">
    <property type="entry name" value="KOW"/>
    <property type="match status" value="1"/>
</dbReference>
<dbReference type="GO" id="GO:0006354">
    <property type="term" value="P:DNA-templated transcription elongation"/>
    <property type="evidence" value="ECO:0007669"/>
    <property type="project" value="InterPro"/>
</dbReference>
<evidence type="ECO:0000256" key="1">
    <source>
        <dbReference type="ARBA" id="ARBA00022814"/>
    </source>
</evidence>
<name>A0A0F0G6A8_PAEPO</name>
<dbReference type="Gene3D" id="2.30.30.30">
    <property type="match status" value="1"/>
</dbReference>
<dbReference type="InterPro" id="IPR008991">
    <property type="entry name" value="Translation_prot_SH3-like_sf"/>
</dbReference>
<dbReference type="Pfam" id="PF02357">
    <property type="entry name" value="NusG"/>
    <property type="match status" value="1"/>
</dbReference>